<organism evidence="1 2">
    <name type="scientific">Mycolicibacterium iranicum</name>
    <name type="common">Mycobacterium iranicum</name>
    <dbReference type="NCBI Taxonomy" id="912594"/>
    <lineage>
        <taxon>Bacteria</taxon>
        <taxon>Bacillati</taxon>
        <taxon>Actinomycetota</taxon>
        <taxon>Actinomycetes</taxon>
        <taxon>Mycobacteriales</taxon>
        <taxon>Mycobacteriaceae</taxon>
        <taxon>Mycolicibacterium</taxon>
    </lineage>
</organism>
<dbReference type="SUPFAM" id="SSF117396">
    <property type="entry name" value="TM1631-like"/>
    <property type="match status" value="1"/>
</dbReference>
<dbReference type="PANTHER" id="PTHR30348:SF4">
    <property type="entry name" value="DUF72 DOMAIN-CONTAINING PROTEIN"/>
    <property type="match status" value="1"/>
</dbReference>
<dbReference type="RefSeq" id="WP_064280189.1">
    <property type="nucleotide sequence ID" value="NZ_LWCS01000002.1"/>
</dbReference>
<dbReference type="OrthoDB" id="9780310at2"/>
<dbReference type="Pfam" id="PF01904">
    <property type="entry name" value="DUF72"/>
    <property type="match status" value="1"/>
</dbReference>
<dbReference type="InterPro" id="IPR002763">
    <property type="entry name" value="DUF72"/>
</dbReference>
<comment type="caution">
    <text evidence="1">The sequence shown here is derived from an EMBL/GenBank/DDBJ whole genome shotgun (WGS) entry which is preliminary data.</text>
</comment>
<proteinExistence type="predicted"/>
<dbReference type="GO" id="GO:0016301">
    <property type="term" value="F:kinase activity"/>
    <property type="evidence" value="ECO:0007669"/>
    <property type="project" value="UniProtKB-KW"/>
</dbReference>
<dbReference type="Gene3D" id="3.20.20.410">
    <property type="entry name" value="Protein of unknown function UPF0759"/>
    <property type="match status" value="1"/>
</dbReference>
<dbReference type="Proteomes" id="UP000078396">
    <property type="component" value="Unassembled WGS sequence"/>
</dbReference>
<dbReference type="EMBL" id="LWCS01000002">
    <property type="protein sequence ID" value="OAN41990.1"/>
    <property type="molecule type" value="Genomic_DNA"/>
</dbReference>
<keyword evidence="1" id="KW-0808">Transferase</keyword>
<sequence>MTVRIGTSGWSYNHWRNVLYEPGLPAARRLERYVREFDTVELNGSFYRWPRDEQFESWRDQLPPGFLMAVKAARGLTHARRLRSPEEWSERMARGWRALGDRGGPLLVQLHPALERDDERLDHFLATVPDEIPVAVEFRHGSWDDAAVYAILEKHDAAYVVMSGAGLPCILKATASFVYVRLHGPDPHAMYGGSYGSDDLTWWADRITEWDRQGRDVLVYFNNDLGGNAVRNAWDLRAAMAA</sequence>
<keyword evidence="1" id="KW-0418">Kinase</keyword>
<protein>
    <submittedName>
        <fullName evidence="1">Sensor histidine kinase</fullName>
    </submittedName>
</protein>
<accession>A0A178M1W1</accession>
<gene>
    <name evidence="1" type="ORF">A4X20_04020</name>
</gene>
<dbReference type="PANTHER" id="PTHR30348">
    <property type="entry name" value="UNCHARACTERIZED PROTEIN YECE"/>
    <property type="match status" value="1"/>
</dbReference>
<reference evidence="1 2" key="1">
    <citation type="submission" date="2016-04" db="EMBL/GenBank/DDBJ databases">
        <title>Draft Genome Sequences of Staphylococcus capitis Strain H36, S. capitis Strain H65, S. cohnii Strain H62, S. hominis Strain H69, Mycobacterium iranicum Strain H39, Plantibacter sp. Strain H53, Pseudomonas oryzihabitans Strain H72, and Microbacterium sp. Strain H83, isolated from residential settings.</title>
        <authorList>
            <person name="Lymperopoulou D."/>
            <person name="Adams R.I."/>
            <person name="Lindow S."/>
            <person name="Coil D.A."/>
            <person name="Jospin G."/>
            <person name="Eisen J.A."/>
        </authorList>
    </citation>
    <scope>NUCLEOTIDE SEQUENCE [LARGE SCALE GENOMIC DNA]</scope>
    <source>
        <strain evidence="1 2">H39</strain>
    </source>
</reference>
<evidence type="ECO:0000313" key="1">
    <source>
        <dbReference type="EMBL" id="OAN41990.1"/>
    </source>
</evidence>
<name>A0A178M1W1_MYCIR</name>
<dbReference type="AlphaFoldDB" id="A0A178M1W1"/>
<evidence type="ECO:0000313" key="2">
    <source>
        <dbReference type="Proteomes" id="UP000078396"/>
    </source>
</evidence>
<dbReference type="InterPro" id="IPR036520">
    <property type="entry name" value="UPF0759_sf"/>
</dbReference>